<dbReference type="InterPro" id="IPR013897">
    <property type="entry name" value="Duc1"/>
</dbReference>
<name>A0A1M3T8M8_ASPLC</name>
<evidence type="ECO:0000313" key="4">
    <source>
        <dbReference type="Proteomes" id="UP000184063"/>
    </source>
</evidence>
<feature type="domain" description="Domain of unknown function at the cortex 1" evidence="2">
    <location>
        <begin position="44"/>
        <end position="302"/>
    </location>
</feature>
<dbReference type="VEuPathDB" id="FungiDB:ASPFODRAFT_35684"/>
<proteinExistence type="predicted"/>
<reference evidence="4" key="1">
    <citation type="journal article" date="2017" name="Genome Biol.">
        <title>Comparative genomics reveals high biological diversity and specific adaptations in the industrially and medically important fungal genus Aspergillus.</title>
        <authorList>
            <person name="de Vries R.P."/>
            <person name="Riley R."/>
            <person name="Wiebenga A."/>
            <person name="Aguilar-Osorio G."/>
            <person name="Amillis S."/>
            <person name="Uchima C.A."/>
            <person name="Anderluh G."/>
            <person name="Asadollahi M."/>
            <person name="Askin M."/>
            <person name="Barry K."/>
            <person name="Battaglia E."/>
            <person name="Bayram O."/>
            <person name="Benocci T."/>
            <person name="Braus-Stromeyer S.A."/>
            <person name="Caldana C."/>
            <person name="Canovas D."/>
            <person name="Cerqueira G.C."/>
            <person name="Chen F."/>
            <person name="Chen W."/>
            <person name="Choi C."/>
            <person name="Clum A."/>
            <person name="Dos Santos R.A."/>
            <person name="Damasio A.R."/>
            <person name="Diallinas G."/>
            <person name="Emri T."/>
            <person name="Fekete E."/>
            <person name="Flipphi M."/>
            <person name="Freyberg S."/>
            <person name="Gallo A."/>
            <person name="Gournas C."/>
            <person name="Habgood R."/>
            <person name="Hainaut M."/>
            <person name="Harispe M.L."/>
            <person name="Henrissat B."/>
            <person name="Hilden K.S."/>
            <person name="Hope R."/>
            <person name="Hossain A."/>
            <person name="Karabika E."/>
            <person name="Karaffa L."/>
            <person name="Karanyi Z."/>
            <person name="Krasevec N."/>
            <person name="Kuo A."/>
            <person name="Kusch H."/>
            <person name="LaButti K."/>
            <person name="Lagendijk E.L."/>
            <person name="Lapidus A."/>
            <person name="Levasseur A."/>
            <person name="Lindquist E."/>
            <person name="Lipzen A."/>
            <person name="Logrieco A.F."/>
            <person name="MacCabe A."/>
            <person name="Maekelae M.R."/>
            <person name="Malavazi I."/>
            <person name="Melin P."/>
            <person name="Meyer V."/>
            <person name="Mielnichuk N."/>
            <person name="Miskei M."/>
            <person name="Molnar A.P."/>
            <person name="Mule G."/>
            <person name="Ngan C.Y."/>
            <person name="Orejas M."/>
            <person name="Orosz E."/>
            <person name="Ouedraogo J.P."/>
            <person name="Overkamp K.M."/>
            <person name="Park H.-S."/>
            <person name="Perrone G."/>
            <person name="Piumi F."/>
            <person name="Punt P.J."/>
            <person name="Ram A.F."/>
            <person name="Ramon A."/>
            <person name="Rauscher S."/>
            <person name="Record E."/>
            <person name="Riano-Pachon D.M."/>
            <person name="Robert V."/>
            <person name="Roehrig J."/>
            <person name="Ruller R."/>
            <person name="Salamov A."/>
            <person name="Salih N.S."/>
            <person name="Samson R.A."/>
            <person name="Sandor E."/>
            <person name="Sanguinetti M."/>
            <person name="Schuetze T."/>
            <person name="Sepcic K."/>
            <person name="Shelest E."/>
            <person name="Sherlock G."/>
            <person name="Sophianopoulou V."/>
            <person name="Squina F.M."/>
            <person name="Sun H."/>
            <person name="Susca A."/>
            <person name="Todd R.B."/>
            <person name="Tsang A."/>
            <person name="Unkles S.E."/>
            <person name="van de Wiele N."/>
            <person name="van Rossen-Uffink D."/>
            <person name="Oliveira J.V."/>
            <person name="Vesth T.C."/>
            <person name="Visser J."/>
            <person name="Yu J.-H."/>
            <person name="Zhou M."/>
            <person name="Andersen M.R."/>
            <person name="Archer D.B."/>
            <person name="Baker S.E."/>
            <person name="Benoit I."/>
            <person name="Brakhage A.A."/>
            <person name="Braus G.H."/>
            <person name="Fischer R."/>
            <person name="Frisvad J.C."/>
            <person name="Goldman G.H."/>
            <person name="Houbraken J."/>
            <person name="Oakley B."/>
            <person name="Pocsi I."/>
            <person name="Scazzocchio C."/>
            <person name="Seiboth B."/>
            <person name="vanKuyk P.A."/>
            <person name="Wortman J."/>
            <person name="Dyer P.S."/>
            <person name="Grigoriev I.V."/>
        </authorList>
    </citation>
    <scope>NUCLEOTIDE SEQUENCE [LARGE SCALE GENOMIC DNA]</scope>
    <source>
        <strain evidence="4">CBS 106.47</strain>
    </source>
</reference>
<evidence type="ECO:0000313" key="3">
    <source>
        <dbReference type="EMBL" id="OJZ83117.1"/>
    </source>
</evidence>
<organism evidence="3 4">
    <name type="scientific">Aspergillus luchuensis (strain CBS 106.47)</name>
    <dbReference type="NCBI Taxonomy" id="1137211"/>
    <lineage>
        <taxon>Eukaryota</taxon>
        <taxon>Fungi</taxon>
        <taxon>Dikarya</taxon>
        <taxon>Ascomycota</taxon>
        <taxon>Pezizomycotina</taxon>
        <taxon>Eurotiomycetes</taxon>
        <taxon>Eurotiomycetidae</taxon>
        <taxon>Eurotiales</taxon>
        <taxon>Aspergillaceae</taxon>
        <taxon>Aspergillus</taxon>
        <taxon>Aspergillus subgen. Circumdati</taxon>
    </lineage>
</organism>
<dbReference type="EMBL" id="KV878246">
    <property type="protein sequence ID" value="OJZ83117.1"/>
    <property type="molecule type" value="Genomic_DNA"/>
</dbReference>
<accession>A0A1M3T8M8</accession>
<dbReference type="PANTHER" id="PTHR34826">
    <property type="entry name" value="UPF0590 PROTEIN C409.17C"/>
    <property type="match status" value="1"/>
</dbReference>
<dbReference type="Pfam" id="PF08588">
    <property type="entry name" value="Duc1"/>
    <property type="match status" value="1"/>
</dbReference>
<sequence>MDYSEMHYVIPAANGFRHSKVQDNSKNISITTIMFSSAPPQNHRLKVTAGTSYAPETHEIVTVNNTSPLQLKSDHLTSNLWVRIKDYTGYPTTSPKTNPYFDTPPFNQNLFSLTFTLKFTHDVNGNDLIFGNDFDHPIRSYLPTGFGTALKIVKSTLDPSLDGDAYADKPYLYSPGLASWNQFSIGDKQEDGGDEDNVIVQEGGTGSGVDARQEYNIPDCSSSRRSHFQNEERRKGFVFEKGRTYAADFGNGYLDFNEFAIRIPGFSFHIGKYVSDKNNVLRYVLKNRTTGEVYLVICLTVVLEEQTKDDSDEEGEGDDIIDAEDEQEVDDVD</sequence>
<evidence type="ECO:0000256" key="1">
    <source>
        <dbReference type="SAM" id="MobiDB-lite"/>
    </source>
</evidence>
<dbReference type="AlphaFoldDB" id="A0A1M3T8M8"/>
<dbReference type="PANTHER" id="PTHR34826:SF2">
    <property type="entry name" value="UPF0590 PROTEIN C409.17C"/>
    <property type="match status" value="1"/>
</dbReference>
<gene>
    <name evidence="3" type="ORF">ASPFODRAFT_35684</name>
</gene>
<dbReference type="Proteomes" id="UP000184063">
    <property type="component" value="Unassembled WGS sequence"/>
</dbReference>
<dbReference type="OrthoDB" id="2119945at2759"/>
<evidence type="ECO:0000259" key="2">
    <source>
        <dbReference type="Pfam" id="PF08588"/>
    </source>
</evidence>
<feature type="region of interest" description="Disordered" evidence="1">
    <location>
        <begin position="307"/>
        <end position="333"/>
    </location>
</feature>
<protein>
    <recommendedName>
        <fullName evidence="2">Domain of unknown function at the cortex 1 domain-containing protein</fullName>
    </recommendedName>
</protein>
<feature type="compositionally biased region" description="Acidic residues" evidence="1">
    <location>
        <begin position="310"/>
        <end position="333"/>
    </location>
</feature>